<comment type="caution">
    <text evidence="1">The sequence shown here is derived from an EMBL/GenBank/DDBJ whole genome shotgun (WGS) entry which is preliminary data.</text>
</comment>
<evidence type="ECO:0000313" key="1">
    <source>
        <dbReference type="EMBL" id="MBB2205615.1"/>
    </source>
</evidence>
<protein>
    <submittedName>
        <fullName evidence="1">Uncharacterized protein</fullName>
    </submittedName>
</protein>
<dbReference type="Proteomes" id="UP000540556">
    <property type="component" value="Unassembled WGS sequence"/>
</dbReference>
<dbReference type="EMBL" id="JABEQK010000008">
    <property type="protein sequence ID" value="MBB2205615.1"/>
    <property type="molecule type" value="Genomic_DNA"/>
</dbReference>
<reference evidence="1 2" key="1">
    <citation type="submission" date="2020-04" db="EMBL/GenBank/DDBJ databases">
        <title>Description of novel Gluconacetobacter.</title>
        <authorList>
            <person name="Sombolestani A."/>
        </authorList>
    </citation>
    <scope>NUCLEOTIDE SEQUENCE [LARGE SCALE GENOMIC DNA]</scope>
    <source>
        <strain evidence="1 2">LMG 27800</strain>
    </source>
</reference>
<gene>
    <name evidence="1" type="ORF">HLH27_11375</name>
</gene>
<proteinExistence type="predicted"/>
<name>A0A7W4PPN2_9PROT</name>
<dbReference type="AlphaFoldDB" id="A0A7W4PPN2"/>
<sequence>MSEPWRYRPGDHYVLDDLSGFKIRRSRARTIPGGQTGQALVDGRRWEAQQPQDFVRGVADEQGVDVARPRQENRFVVVGTSVSAPVAAGGAVVPVVSNCGFAVGDRIQVMLDRGENVVATIVAVGGGTLEIAPALPGAVGFLGGGMENMVLKLVPDSSSSFLPSEGGV</sequence>
<evidence type="ECO:0000313" key="2">
    <source>
        <dbReference type="Proteomes" id="UP000540556"/>
    </source>
</evidence>
<dbReference type="RefSeq" id="WP_182950153.1">
    <property type="nucleotide sequence ID" value="NZ_JABEQK010000008.1"/>
</dbReference>
<accession>A0A7W4PPN2</accession>
<organism evidence="1 2">
    <name type="scientific">Gluconacetobacter takamatsuzukensis</name>
    <dbReference type="NCBI Taxonomy" id="1286190"/>
    <lineage>
        <taxon>Bacteria</taxon>
        <taxon>Pseudomonadati</taxon>
        <taxon>Pseudomonadota</taxon>
        <taxon>Alphaproteobacteria</taxon>
        <taxon>Acetobacterales</taxon>
        <taxon>Acetobacteraceae</taxon>
        <taxon>Gluconacetobacter</taxon>
    </lineage>
</organism>
<keyword evidence="2" id="KW-1185">Reference proteome</keyword>